<evidence type="ECO:0000256" key="1">
    <source>
        <dbReference type="SAM" id="MobiDB-lite"/>
    </source>
</evidence>
<reference evidence="4" key="1">
    <citation type="submission" date="2015-09" db="EMBL/GenBank/DDBJ databases">
        <title>Complete sequence of Algoriphagus sp. M8-2.</title>
        <authorList>
            <person name="Shintani M."/>
        </authorList>
    </citation>
    <scope>NUCLEOTIDE SEQUENCE [LARGE SCALE GENOMIC DNA]</scope>
    <source>
        <strain evidence="4">M8-2</strain>
    </source>
</reference>
<dbReference type="STRING" id="1727163.AO498_16180"/>
<feature type="compositionally biased region" description="Gly residues" evidence="1">
    <location>
        <begin position="84"/>
        <end position="98"/>
    </location>
</feature>
<sequence>MKTLKNALLLGYLLLLATACSQNDDVTGIDQLTVEDATAVDLAQTSGQLVSGSSFTISGNSIQAGTVNSRVVATSETAHAGNGKSNGKGKGIGKGSGKGGHKGVIDGLNLLAPNDEILAIIDAESSGEIRGFRISKFGGATLTHYDADGAVVQLPLPSSQEGPHEGPSGNQFPEIDSLLALIVKTEVDFGTGVTITRGEEEITRSGKIIIERNKVDNTLTEVITFEDYVVNEIQIFGVKTTVSTFDKTTGVGSLTSSVAGGKFIFADGTEAIWTSEKSRDSEVVPSEDRRRPKEGTIIHQAKTSLITASGDVIYSHETTTPVVIDLSCNGRRRGPIEGVVETLYRENEVIVDYGAGTCDNQTITITINGETTTKTIGGN</sequence>
<protein>
    <recommendedName>
        <fullName evidence="5">Lipoprotein</fullName>
    </recommendedName>
</protein>
<evidence type="ECO:0000313" key="3">
    <source>
        <dbReference type="EMBL" id="AMQ57992.1"/>
    </source>
</evidence>
<dbReference type="EMBL" id="CP012836">
    <property type="protein sequence ID" value="AMQ57992.1"/>
    <property type="molecule type" value="Genomic_DNA"/>
</dbReference>
<accession>A0A142ES87</accession>
<dbReference type="Proteomes" id="UP000073816">
    <property type="component" value="Chromosome"/>
</dbReference>
<dbReference type="RefSeq" id="WP_067549907.1">
    <property type="nucleotide sequence ID" value="NZ_CP012836.1"/>
</dbReference>
<feature type="signal peptide" evidence="2">
    <location>
        <begin position="1"/>
        <end position="21"/>
    </location>
</feature>
<reference evidence="3 4" key="2">
    <citation type="journal article" date="2016" name="Genome Announc.">
        <title>Complete Genome Sequence of Algoriphagus sp. Strain M8-2, Isolated from a Brackish Lake.</title>
        <authorList>
            <person name="Muraguchi Y."/>
            <person name="Kushimoto K."/>
            <person name="Ohtsubo Y."/>
            <person name="Suzuki T."/>
            <person name="Dohra H."/>
            <person name="Kimbara K."/>
            <person name="Shintani M."/>
        </authorList>
    </citation>
    <scope>NUCLEOTIDE SEQUENCE [LARGE SCALE GENOMIC DNA]</scope>
    <source>
        <strain evidence="3 4">M8-2</strain>
    </source>
</reference>
<name>A0A142ES87_9BACT</name>
<feature type="chain" id="PRO_5007494569" description="Lipoprotein" evidence="2">
    <location>
        <begin position="22"/>
        <end position="379"/>
    </location>
</feature>
<keyword evidence="2" id="KW-0732">Signal</keyword>
<organism evidence="3 4">
    <name type="scientific">Algoriphagus sanaruensis</name>
    <dbReference type="NCBI Taxonomy" id="1727163"/>
    <lineage>
        <taxon>Bacteria</taxon>
        <taxon>Pseudomonadati</taxon>
        <taxon>Bacteroidota</taxon>
        <taxon>Cytophagia</taxon>
        <taxon>Cytophagales</taxon>
        <taxon>Cyclobacteriaceae</taxon>
        <taxon>Algoriphagus</taxon>
    </lineage>
</organism>
<proteinExistence type="predicted"/>
<dbReference type="KEGG" id="alm:AO498_16180"/>
<dbReference type="PROSITE" id="PS51257">
    <property type="entry name" value="PROKAR_LIPOPROTEIN"/>
    <property type="match status" value="1"/>
</dbReference>
<evidence type="ECO:0000313" key="4">
    <source>
        <dbReference type="Proteomes" id="UP000073816"/>
    </source>
</evidence>
<dbReference type="PATRIC" id="fig|1727163.4.peg.3397"/>
<keyword evidence="4" id="KW-1185">Reference proteome</keyword>
<feature type="region of interest" description="Disordered" evidence="1">
    <location>
        <begin position="76"/>
        <end position="98"/>
    </location>
</feature>
<gene>
    <name evidence="3" type="ORF">AO498_16180</name>
</gene>
<dbReference type="OrthoDB" id="1114031at2"/>
<dbReference type="AlphaFoldDB" id="A0A142ES87"/>
<evidence type="ECO:0000256" key="2">
    <source>
        <dbReference type="SAM" id="SignalP"/>
    </source>
</evidence>
<evidence type="ECO:0008006" key="5">
    <source>
        <dbReference type="Google" id="ProtNLM"/>
    </source>
</evidence>